<evidence type="ECO:0000313" key="3">
    <source>
        <dbReference type="EMBL" id="GID14215.1"/>
    </source>
</evidence>
<evidence type="ECO:0000259" key="2">
    <source>
        <dbReference type="Pfam" id="PF13427"/>
    </source>
</evidence>
<keyword evidence="1" id="KW-0808">Transferase</keyword>
<dbReference type="Proteomes" id="UP000612808">
    <property type="component" value="Unassembled WGS sequence"/>
</dbReference>
<dbReference type="AlphaFoldDB" id="A0A8J3J9A0"/>
<dbReference type="EMBL" id="BOMB01000029">
    <property type="protein sequence ID" value="GID14215.1"/>
    <property type="molecule type" value="Genomic_DNA"/>
</dbReference>
<proteinExistence type="predicted"/>
<dbReference type="RefSeq" id="WP_203661962.1">
    <property type="nucleotide sequence ID" value="NZ_BAAAZM010000001.1"/>
</dbReference>
<evidence type="ECO:0000313" key="4">
    <source>
        <dbReference type="Proteomes" id="UP000612808"/>
    </source>
</evidence>
<dbReference type="Pfam" id="PF13427">
    <property type="entry name" value="AadA_C"/>
    <property type="match status" value="1"/>
</dbReference>
<feature type="domain" description="Adenylyltransferase AadA C-terminal" evidence="2">
    <location>
        <begin position="146"/>
        <end position="238"/>
    </location>
</feature>
<gene>
    <name evidence="3" type="ORF">Aru02nite_51040</name>
</gene>
<evidence type="ECO:0000256" key="1">
    <source>
        <dbReference type="ARBA" id="ARBA00022679"/>
    </source>
</evidence>
<name>A0A8J3J9A0_9ACTN</name>
<dbReference type="InterPro" id="IPR043519">
    <property type="entry name" value="NT_sf"/>
</dbReference>
<organism evidence="3 4">
    <name type="scientific">Actinocatenispora rupis</name>
    <dbReference type="NCBI Taxonomy" id="519421"/>
    <lineage>
        <taxon>Bacteria</taxon>
        <taxon>Bacillati</taxon>
        <taxon>Actinomycetota</taxon>
        <taxon>Actinomycetes</taxon>
        <taxon>Micromonosporales</taxon>
        <taxon>Micromonosporaceae</taxon>
        <taxon>Actinocatenispora</taxon>
    </lineage>
</organism>
<accession>A0A8J3J9A0</accession>
<reference evidence="3" key="1">
    <citation type="submission" date="2021-01" db="EMBL/GenBank/DDBJ databases">
        <title>Whole genome shotgun sequence of Actinocatenispora rupis NBRC 107355.</title>
        <authorList>
            <person name="Komaki H."/>
            <person name="Tamura T."/>
        </authorList>
    </citation>
    <scope>NUCLEOTIDE SEQUENCE</scope>
    <source>
        <strain evidence="3">NBRC 107355</strain>
    </source>
</reference>
<keyword evidence="4" id="KW-1185">Reference proteome</keyword>
<protein>
    <recommendedName>
        <fullName evidence="2">Adenylyltransferase AadA C-terminal domain-containing protein</fullName>
    </recommendedName>
</protein>
<dbReference type="InterPro" id="IPR025184">
    <property type="entry name" value="AadA_C"/>
</dbReference>
<dbReference type="GO" id="GO:0016740">
    <property type="term" value="F:transferase activity"/>
    <property type="evidence" value="ECO:0007669"/>
    <property type="project" value="UniProtKB-KW"/>
</dbReference>
<dbReference type="CDD" id="cd05403">
    <property type="entry name" value="NT_KNTase_like"/>
    <property type="match status" value="1"/>
</dbReference>
<sequence length="246" mass="25415">MDGDTERYVGDVAAVAAAALGPGLVGAYLHGSAVLGGFDVRRSDVDVLVVCAGPLPAAVRAVLADGLRADLLPCPATGLELSVVTLAAARHPTARPAYEVHVTTAAGDAKVVHGDGQDGDPDLVLHFAVCRTAGRPVGSAAPVADVFAPVPDGLVRAQLADELRWAAHAPGEYAVLNACRAWRFAVDGAIVSKVDGGRWALDRLSGTDRGLVRAALDRQLSRPATDLDPEAVHRYVHGVLPRLTAP</sequence>
<dbReference type="SUPFAM" id="SSF81301">
    <property type="entry name" value="Nucleotidyltransferase"/>
    <property type="match status" value="1"/>
</dbReference>
<comment type="caution">
    <text evidence="3">The sequence shown here is derived from an EMBL/GenBank/DDBJ whole genome shotgun (WGS) entry which is preliminary data.</text>
</comment>